<keyword evidence="3" id="KW-1185">Reference proteome</keyword>
<evidence type="ECO:0000313" key="3">
    <source>
        <dbReference type="Proteomes" id="UP000308652"/>
    </source>
</evidence>
<gene>
    <name evidence="2" type="ORF">BDQ12DRAFT_670891</name>
</gene>
<evidence type="ECO:0000256" key="1">
    <source>
        <dbReference type="SAM" id="MobiDB-lite"/>
    </source>
</evidence>
<proteinExistence type="predicted"/>
<dbReference type="AlphaFoldDB" id="A0A5C3LIN7"/>
<name>A0A5C3LIN7_9AGAR</name>
<organism evidence="2 3">
    <name type="scientific">Crucibulum laeve</name>
    <dbReference type="NCBI Taxonomy" id="68775"/>
    <lineage>
        <taxon>Eukaryota</taxon>
        <taxon>Fungi</taxon>
        <taxon>Dikarya</taxon>
        <taxon>Basidiomycota</taxon>
        <taxon>Agaricomycotina</taxon>
        <taxon>Agaricomycetes</taxon>
        <taxon>Agaricomycetidae</taxon>
        <taxon>Agaricales</taxon>
        <taxon>Agaricineae</taxon>
        <taxon>Nidulariaceae</taxon>
        <taxon>Crucibulum</taxon>
    </lineage>
</organism>
<reference evidence="2 3" key="1">
    <citation type="journal article" date="2019" name="Nat. Ecol. Evol.">
        <title>Megaphylogeny resolves global patterns of mushroom evolution.</title>
        <authorList>
            <person name="Varga T."/>
            <person name="Krizsan K."/>
            <person name="Foldi C."/>
            <person name="Dima B."/>
            <person name="Sanchez-Garcia M."/>
            <person name="Sanchez-Ramirez S."/>
            <person name="Szollosi G.J."/>
            <person name="Szarkandi J.G."/>
            <person name="Papp V."/>
            <person name="Albert L."/>
            <person name="Andreopoulos W."/>
            <person name="Angelini C."/>
            <person name="Antonin V."/>
            <person name="Barry K.W."/>
            <person name="Bougher N.L."/>
            <person name="Buchanan P."/>
            <person name="Buyck B."/>
            <person name="Bense V."/>
            <person name="Catcheside P."/>
            <person name="Chovatia M."/>
            <person name="Cooper J."/>
            <person name="Damon W."/>
            <person name="Desjardin D."/>
            <person name="Finy P."/>
            <person name="Geml J."/>
            <person name="Haridas S."/>
            <person name="Hughes K."/>
            <person name="Justo A."/>
            <person name="Karasinski D."/>
            <person name="Kautmanova I."/>
            <person name="Kiss B."/>
            <person name="Kocsube S."/>
            <person name="Kotiranta H."/>
            <person name="LaButti K.M."/>
            <person name="Lechner B.E."/>
            <person name="Liimatainen K."/>
            <person name="Lipzen A."/>
            <person name="Lukacs Z."/>
            <person name="Mihaltcheva S."/>
            <person name="Morgado L.N."/>
            <person name="Niskanen T."/>
            <person name="Noordeloos M.E."/>
            <person name="Ohm R.A."/>
            <person name="Ortiz-Santana B."/>
            <person name="Ovrebo C."/>
            <person name="Racz N."/>
            <person name="Riley R."/>
            <person name="Savchenko A."/>
            <person name="Shiryaev A."/>
            <person name="Soop K."/>
            <person name="Spirin V."/>
            <person name="Szebenyi C."/>
            <person name="Tomsovsky M."/>
            <person name="Tulloss R.E."/>
            <person name="Uehling J."/>
            <person name="Grigoriev I.V."/>
            <person name="Vagvolgyi C."/>
            <person name="Papp T."/>
            <person name="Martin F.M."/>
            <person name="Miettinen O."/>
            <person name="Hibbett D.S."/>
            <person name="Nagy L.G."/>
        </authorList>
    </citation>
    <scope>NUCLEOTIDE SEQUENCE [LARGE SCALE GENOMIC DNA]</scope>
    <source>
        <strain evidence="2 3">CBS 166.37</strain>
    </source>
</reference>
<feature type="region of interest" description="Disordered" evidence="1">
    <location>
        <begin position="108"/>
        <end position="152"/>
    </location>
</feature>
<dbReference type="EMBL" id="ML213667">
    <property type="protein sequence ID" value="TFK32668.1"/>
    <property type="molecule type" value="Genomic_DNA"/>
</dbReference>
<dbReference type="Proteomes" id="UP000308652">
    <property type="component" value="Unassembled WGS sequence"/>
</dbReference>
<sequence length="164" mass="18123">MDRSIVVKPLGSGVTAVRHDVWMPEGKGKSMGKGWMSWSPFEENFKPILSSICSYYSPYFLYMIRSVGSGMYADTVETAAVLDWNRIAGEFGSYMDVHKLRMLDIPREGERQNKAGQTSPLPAVYESGRNTSEHGGGSVRTVREGKDGAEAPAKAGIRQMIRLV</sequence>
<protein>
    <submittedName>
        <fullName evidence="2">Uncharacterized protein</fullName>
    </submittedName>
</protein>
<accession>A0A5C3LIN7</accession>
<evidence type="ECO:0000313" key="2">
    <source>
        <dbReference type="EMBL" id="TFK32668.1"/>
    </source>
</evidence>